<dbReference type="SUPFAM" id="SSF54060">
    <property type="entry name" value="His-Me finger endonucleases"/>
    <property type="match status" value="1"/>
</dbReference>
<dbReference type="Proteomes" id="UP000632377">
    <property type="component" value="Unassembled WGS sequence"/>
</dbReference>
<organism evidence="1 2">
    <name type="scientific">Clostridium rhizosphaerae</name>
    <dbReference type="NCBI Taxonomy" id="2803861"/>
    <lineage>
        <taxon>Bacteria</taxon>
        <taxon>Bacillati</taxon>
        <taxon>Bacillota</taxon>
        <taxon>Clostridia</taxon>
        <taxon>Eubacteriales</taxon>
        <taxon>Clostridiaceae</taxon>
        <taxon>Clostridium</taxon>
    </lineage>
</organism>
<dbReference type="EMBL" id="JAESWC010000007">
    <property type="protein sequence ID" value="MBL4936640.1"/>
    <property type="molecule type" value="Genomic_DNA"/>
</dbReference>
<dbReference type="InterPro" id="IPR044925">
    <property type="entry name" value="His-Me_finger_sf"/>
</dbReference>
<evidence type="ECO:0008006" key="3">
    <source>
        <dbReference type="Google" id="ProtNLM"/>
    </source>
</evidence>
<evidence type="ECO:0000313" key="1">
    <source>
        <dbReference type="EMBL" id="MBL4936640.1"/>
    </source>
</evidence>
<gene>
    <name evidence="1" type="ORF">JK636_12815</name>
</gene>
<reference evidence="1 2" key="1">
    <citation type="submission" date="2021-01" db="EMBL/GenBank/DDBJ databases">
        <title>Genome public.</title>
        <authorList>
            <person name="Liu C."/>
            <person name="Sun Q."/>
        </authorList>
    </citation>
    <scope>NUCLEOTIDE SEQUENCE [LARGE SCALE GENOMIC DNA]</scope>
    <source>
        <strain evidence="1 2">YIM B02515</strain>
    </source>
</reference>
<accession>A0ABS1TBE8</accession>
<sequence>MASISLKKKNGSTVDAKIDAEDLQRVLDSGTWFAEWHKDYNSYLVMNYINADNHKEKQSLQSFILEVDPRTPIRHLNGDTLDNRKANLELYNKNSYNDYKELNEETAEVMLMDSHGRNAAKTIIDKADLYRVINNGYPWVYYKVNEKPYAVANTPAGRLYLDRFIMATPEDMIVQHVNLNTLDNRKVNLRNMKASED</sequence>
<keyword evidence="2" id="KW-1185">Reference proteome</keyword>
<protein>
    <recommendedName>
        <fullName evidence="3">HNH nuclease domain-containing protein</fullName>
    </recommendedName>
</protein>
<comment type="caution">
    <text evidence="1">The sequence shown here is derived from an EMBL/GenBank/DDBJ whole genome shotgun (WGS) entry which is preliminary data.</text>
</comment>
<name>A0ABS1TBE8_9CLOT</name>
<evidence type="ECO:0000313" key="2">
    <source>
        <dbReference type="Proteomes" id="UP000632377"/>
    </source>
</evidence>
<proteinExistence type="predicted"/>